<evidence type="ECO:0000313" key="1">
    <source>
        <dbReference type="EMBL" id="GAC98139.1"/>
    </source>
</evidence>
<reference evidence="2" key="1">
    <citation type="journal article" date="2013" name="Genome Announc.">
        <title>Draft genome sequence of the basidiomycetous yeast-like fungus Pseudozyma hubeiensis SY62, which produces an abundant amount of the biosurfactant mannosylerythritol lipids.</title>
        <authorList>
            <person name="Konishi M."/>
            <person name="Hatada Y."/>
            <person name="Horiuchi J."/>
        </authorList>
    </citation>
    <scope>NUCLEOTIDE SEQUENCE [LARGE SCALE GENOMIC DNA]</scope>
    <source>
        <strain evidence="2">SY62</strain>
    </source>
</reference>
<name>R9P9V5_PSEHS</name>
<dbReference type="GeneID" id="24111005"/>
<sequence>MEERFVQKSLAARTRGKADRQSQICAEHLLSVLATHQLKIHRKRCKTAKSWKKSGRLWRFAGCQLEELIELAQHDPA</sequence>
<dbReference type="HOGENOM" id="CLU_2639146_0_0_1"/>
<dbReference type="Proteomes" id="UP000014071">
    <property type="component" value="Unassembled WGS sequence"/>
</dbReference>
<gene>
    <name evidence="1" type="ORF">PHSY_005728</name>
</gene>
<protein>
    <submittedName>
        <fullName evidence="1">Uncharacterized protein</fullName>
    </submittedName>
</protein>
<evidence type="ECO:0000313" key="2">
    <source>
        <dbReference type="Proteomes" id="UP000014071"/>
    </source>
</evidence>
<dbReference type="RefSeq" id="XP_012191726.1">
    <property type="nucleotide sequence ID" value="XM_012336336.1"/>
</dbReference>
<keyword evidence="2" id="KW-1185">Reference proteome</keyword>
<proteinExistence type="predicted"/>
<accession>R9P9V5</accession>
<dbReference type="AlphaFoldDB" id="R9P9V5"/>
<dbReference type="EMBL" id="DF238815">
    <property type="protein sequence ID" value="GAC98139.1"/>
    <property type="molecule type" value="Genomic_DNA"/>
</dbReference>
<organism evidence="1 2">
    <name type="scientific">Pseudozyma hubeiensis (strain SY62)</name>
    <name type="common">Yeast</name>
    <dbReference type="NCBI Taxonomy" id="1305764"/>
    <lineage>
        <taxon>Eukaryota</taxon>
        <taxon>Fungi</taxon>
        <taxon>Dikarya</taxon>
        <taxon>Basidiomycota</taxon>
        <taxon>Ustilaginomycotina</taxon>
        <taxon>Ustilaginomycetes</taxon>
        <taxon>Ustilaginales</taxon>
        <taxon>Ustilaginaceae</taxon>
        <taxon>Pseudozyma</taxon>
    </lineage>
</organism>